<dbReference type="RefSeq" id="WP_377179419.1">
    <property type="nucleotide sequence ID" value="NZ_JBHTMY010000003.1"/>
</dbReference>
<protein>
    <recommendedName>
        <fullName evidence="4">Transporter</fullName>
    </recommendedName>
</protein>
<sequence>MIKYCTYFLLSFIISSRLFAQNSEESDVAGAAQNATNPLAFVTKLQVQPNYTIKDNGGDQLILISRIIQPTKSIGLPFIKSKDPSKVYSIYRLEVPVISQTMPNSEFDATGLSDLILVDVIAFKTKIGLLGIGPSLILPTANSDYLGSGKWSAGAAGVIMTKAFGLTVGVLGQQYFSFAGDTDRADQNFMLFQPIVTKIFKEGYFMNFSPIMKFDWENNDYNIPLGVNFGKAFAKNLSMFIGGEYVISGPGQGDFTIRLNINAMFAPAN</sequence>
<evidence type="ECO:0000256" key="1">
    <source>
        <dbReference type="SAM" id="SignalP"/>
    </source>
</evidence>
<proteinExistence type="predicted"/>
<evidence type="ECO:0000313" key="2">
    <source>
        <dbReference type="EMBL" id="MFD1316440.1"/>
    </source>
</evidence>
<dbReference type="EMBL" id="JBHTMY010000003">
    <property type="protein sequence ID" value="MFD1316440.1"/>
    <property type="molecule type" value="Genomic_DNA"/>
</dbReference>
<dbReference type="Proteomes" id="UP001597201">
    <property type="component" value="Unassembled WGS sequence"/>
</dbReference>
<gene>
    <name evidence="2" type="ORF">ACFQ39_12495</name>
</gene>
<evidence type="ECO:0000313" key="3">
    <source>
        <dbReference type="Proteomes" id="UP001597201"/>
    </source>
</evidence>
<evidence type="ECO:0008006" key="4">
    <source>
        <dbReference type="Google" id="ProtNLM"/>
    </source>
</evidence>
<organism evidence="2 3">
    <name type="scientific">Namhaeicola litoreus</name>
    <dbReference type="NCBI Taxonomy" id="1052145"/>
    <lineage>
        <taxon>Bacteria</taxon>
        <taxon>Pseudomonadati</taxon>
        <taxon>Bacteroidota</taxon>
        <taxon>Flavobacteriia</taxon>
        <taxon>Flavobacteriales</taxon>
        <taxon>Flavobacteriaceae</taxon>
        <taxon>Namhaeicola</taxon>
    </lineage>
</organism>
<comment type="caution">
    <text evidence="2">The sequence shown here is derived from an EMBL/GenBank/DDBJ whole genome shotgun (WGS) entry which is preliminary data.</text>
</comment>
<name>A0ABW3Y4S2_9FLAO</name>
<accession>A0ABW3Y4S2</accession>
<keyword evidence="3" id="KW-1185">Reference proteome</keyword>
<keyword evidence="1" id="KW-0732">Signal</keyword>
<feature type="signal peptide" evidence="1">
    <location>
        <begin position="1"/>
        <end position="20"/>
    </location>
</feature>
<reference evidence="3" key="1">
    <citation type="journal article" date="2019" name="Int. J. Syst. Evol. Microbiol.">
        <title>The Global Catalogue of Microorganisms (GCM) 10K type strain sequencing project: providing services to taxonomists for standard genome sequencing and annotation.</title>
        <authorList>
            <consortium name="The Broad Institute Genomics Platform"/>
            <consortium name="The Broad Institute Genome Sequencing Center for Infectious Disease"/>
            <person name="Wu L."/>
            <person name="Ma J."/>
        </authorList>
    </citation>
    <scope>NUCLEOTIDE SEQUENCE [LARGE SCALE GENOMIC DNA]</scope>
    <source>
        <strain evidence="3">CCUG 61485</strain>
    </source>
</reference>
<feature type="chain" id="PRO_5046047287" description="Transporter" evidence="1">
    <location>
        <begin position="21"/>
        <end position="269"/>
    </location>
</feature>